<accession>A0A1U9R3W6</accession>
<gene>
    <name evidence="1" type="ORF">BBN63_15940</name>
</gene>
<dbReference type="GO" id="GO:0003824">
    <property type="term" value="F:catalytic activity"/>
    <property type="evidence" value="ECO:0007669"/>
    <property type="project" value="InterPro"/>
</dbReference>
<evidence type="ECO:0000313" key="2">
    <source>
        <dbReference type="Proteomes" id="UP000189677"/>
    </source>
</evidence>
<dbReference type="Proteomes" id="UP000189677">
    <property type="component" value="Chromosome"/>
</dbReference>
<dbReference type="InterPro" id="IPR039556">
    <property type="entry name" value="ICL/PEPM"/>
</dbReference>
<dbReference type="RefSeq" id="WP_078079601.1">
    <property type="nucleotide sequence ID" value="NZ_CP018047.1"/>
</dbReference>
<dbReference type="PANTHER" id="PTHR42905:SF16">
    <property type="entry name" value="CARBOXYPHOSPHONOENOLPYRUVATE PHOSPHONOMUTASE-LIKE PROTEIN (AFU_ORTHOLOGUE AFUA_5G07230)"/>
    <property type="match status" value="1"/>
</dbReference>
<dbReference type="OrthoDB" id="9780430at2"/>
<organism evidence="1 2">
    <name type="scientific">Streptomyces niveus</name>
    <name type="common">Streptomyces spheroides</name>
    <dbReference type="NCBI Taxonomy" id="193462"/>
    <lineage>
        <taxon>Bacteria</taxon>
        <taxon>Bacillati</taxon>
        <taxon>Actinomycetota</taxon>
        <taxon>Actinomycetes</taxon>
        <taxon>Kitasatosporales</taxon>
        <taxon>Streptomycetaceae</taxon>
        <taxon>Streptomyces</taxon>
    </lineage>
</organism>
<evidence type="ECO:0008006" key="3">
    <source>
        <dbReference type="Google" id="ProtNLM"/>
    </source>
</evidence>
<dbReference type="InterPro" id="IPR040442">
    <property type="entry name" value="Pyrv_kinase-like_dom_sf"/>
</dbReference>
<dbReference type="AlphaFoldDB" id="A0A1U9R3W6"/>
<dbReference type="Pfam" id="PF13714">
    <property type="entry name" value="PEP_mutase"/>
    <property type="match status" value="1"/>
</dbReference>
<dbReference type="Gene3D" id="3.20.20.60">
    <property type="entry name" value="Phosphoenolpyruvate-binding domains"/>
    <property type="match status" value="1"/>
</dbReference>
<dbReference type="EMBL" id="CP018047">
    <property type="protein sequence ID" value="AQU70953.1"/>
    <property type="molecule type" value="Genomic_DNA"/>
</dbReference>
<dbReference type="SUPFAM" id="SSF51621">
    <property type="entry name" value="Phosphoenolpyruvate/pyruvate domain"/>
    <property type="match status" value="1"/>
</dbReference>
<dbReference type="PANTHER" id="PTHR42905">
    <property type="entry name" value="PHOSPHOENOLPYRUVATE CARBOXYLASE"/>
    <property type="match status" value="1"/>
</dbReference>
<name>A0A1U9R3W6_STRNV</name>
<keyword evidence="2" id="KW-1185">Reference proteome</keyword>
<dbReference type="CDD" id="cd00377">
    <property type="entry name" value="ICL_PEPM"/>
    <property type="match status" value="1"/>
</dbReference>
<proteinExistence type="predicted"/>
<dbReference type="KEGG" id="snw:BBN63_15940"/>
<dbReference type="InterPro" id="IPR015813">
    <property type="entry name" value="Pyrv/PenolPyrv_kinase-like_dom"/>
</dbReference>
<evidence type="ECO:0000313" key="1">
    <source>
        <dbReference type="EMBL" id="AQU70953.1"/>
    </source>
</evidence>
<reference evidence="1 2" key="1">
    <citation type="submission" date="2016-11" db="EMBL/GenBank/DDBJ databases">
        <title>Complete genome sequence of Streptomyces niveus SCSIO 3406.</title>
        <authorList>
            <person name="Zhu Q."/>
            <person name="Cheng W."/>
            <person name="Song Y."/>
            <person name="Li Q."/>
            <person name="Ju J."/>
        </authorList>
    </citation>
    <scope>NUCLEOTIDE SEQUENCE [LARGE SCALE GENOMIC DNA]</scope>
    <source>
        <strain evidence="1 2">SCSIO 3406</strain>
    </source>
</reference>
<protein>
    <recommendedName>
        <fullName evidence="3">Phosphonomutase</fullName>
    </recommendedName>
</protein>
<sequence>MTPPGSPSPPALSFRELHHRTAPLVLPNAWDVPSALAFVDAGFEAVGTTSFGVASGLGRPDGGRSTRDANVALARALAPLPVHVSVDIEDGYSDDPDEVAAYVSTLAAAGADVADVAGVNIEDSTAETLVDPAAHAAKVAAVKRRCPEVFVNARVDTYWLGQGATVAATLERAARYVEAGADGVFVPGVMEPGVLRELAAAVTVPLNVLAVPALSTAELAELGVRRVSTGSLPYRAALHAAVAVADTVRGSGGTVPEATPYPELQARLVDYASRLA</sequence>